<evidence type="ECO:0000256" key="7">
    <source>
        <dbReference type="SAM" id="SignalP"/>
    </source>
</evidence>
<reference evidence="10" key="3">
    <citation type="submission" date="2025-09" db="UniProtKB">
        <authorList>
            <consortium name="Ensembl"/>
        </authorList>
    </citation>
    <scope>IDENTIFICATION</scope>
    <source>
        <strain evidence="10">Glennie</strain>
    </source>
</reference>
<dbReference type="InterPro" id="IPR057244">
    <property type="entry name" value="GAIN_B"/>
</dbReference>
<reference evidence="10 11" key="1">
    <citation type="journal article" date="2008" name="Nature">
        <title>Genome analysis of the platypus reveals unique signatures of evolution.</title>
        <authorList>
            <person name="Warren W.C."/>
            <person name="Hillier L.W."/>
            <person name="Marshall Graves J.A."/>
            <person name="Birney E."/>
            <person name="Ponting C.P."/>
            <person name="Grutzner F."/>
            <person name="Belov K."/>
            <person name="Miller W."/>
            <person name="Clarke L."/>
            <person name="Chinwalla A.T."/>
            <person name="Yang S.P."/>
            <person name="Heger A."/>
            <person name="Locke D.P."/>
            <person name="Miethke P."/>
            <person name="Waters P.D."/>
            <person name="Veyrunes F."/>
            <person name="Fulton L."/>
            <person name="Fulton B."/>
            <person name="Graves T."/>
            <person name="Wallis J."/>
            <person name="Puente X.S."/>
            <person name="Lopez-Otin C."/>
            <person name="Ordonez G.R."/>
            <person name="Eichler E.E."/>
            <person name="Chen L."/>
            <person name="Cheng Z."/>
            <person name="Deakin J.E."/>
            <person name="Alsop A."/>
            <person name="Thompson K."/>
            <person name="Kirby P."/>
            <person name="Papenfuss A.T."/>
            <person name="Wakefield M.J."/>
            <person name="Olender T."/>
            <person name="Lancet D."/>
            <person name="Huttley G.A."/>
            <person name="Smit A.F."/>
            <person name="Pask A."/>
            <person name="Temple-Smith P."/>
            <person name="Batzer M.A."/>
            <person name="Walker J.A."/>
            <person name="Konkel M.K."/>
            <person name="Harris R.S."/>
            <person name="Whittington C.M."/>
            <person name="Wong E.S."/>
            <person name="Gemmell N.J."/>
            <person name="Buschiazzo E."/>
            <person name="Vargas Jentzsch I.M."/>
            <person name="Merkel A."/>
            <person name="Schmitz J."/>
            <person name="Zemann A."/>
            <person name="Churakov G."/>
            <person name="Kriegs J.O."/>
            <person name="Brosius J."/>
            <person name="Murchison E.P."/>
            <person name="Sachidanandam R."/>
            <person name="Smith C."/>
            <person name="Hannon G.J."/>
            <person name="Tsend-Ayush E."/>
            <person name="McMillan D."/>
            <person name="Attenborough R."/>
            <person name="Rens W."/>
            <person name="Ferguson-Smith M."/>
            <person name="Lefevre C.M."/>
            <person name="Sharp J.A."/>
            <person name="Nicholas K.R."/>
            <person name="Ray D.A."/>
            <person name="Kube M."/>
            <person name="Reinhardt R."/>
            <person name="Pringle T.H."/>
            <person name="Taylor J."/>
            <person name="Jones R.C."/>
            <person name="Nixon B."/>
            <person name="Dacheux J.L."/>
            <person name="Niwa H."/>
            <person name="Sekita Y."/>
            <person name="Huang X."/>
            <person name="Stark A."/>
            <person name="Kheradpour P."/>
            <person name="Kellis M."/>
            <person name="Flicek P."/>
            <person name="Chen Y."/>
            <person name="Webber C."/>
            <person name="Hardison R."/>
            <person name="Nelson J."/>
            <person name="Hallsworth-Pepin K."/>
            <person name="Delehaunty K."/>
            <person name="Markovic C."/>
            <person name="Minx P."/>
            <person name="Feng Y."/>
            <person name="Kremitzki C."/>
            <person name="Mitreva M."/>
            <person name="Glasscock J."/>
            <person name="Wylie T."/>
            <person name="Wohldmann P."/>
            <person name="Thiru P."/>
            <person name="Nhan M.N."/>
            <person name="Pohl C.S."/>
            <person name="Smith S.M."/>
            <person name="Hou S."/>
            <person name="Nefedov M."/>
            <person name="de Jong P.J."/>
            <person name="Renfree M.B."/>
            <person name="Mardis E.R."/>
            <person name="Wilson R.K."/>
        </authorList>
    </citation>
    <scope>NUCLEOTIDE SEQUENCE [LARGE SCALE GENOMIC DNA]</scope>
    <source>
        <strain evidence="10 11">Glennie</strain>
    </source>
</reference>
<evidence type="ECO:0000256" key="1">
    <source>
        <dbReference type="ARBA" id="ARBA00004141"/>
    </source>
</evidence>
<dbReference type="PROSITE" id="PS50261">
    <property type="entry name" value="G_PROTEIN_RECEP_F2_4"/>
    <property type="match status" value="1"/>
</dbReference>
<dbReference type="InterPro" id="IPR017981">
    <property type="entry name" value="GPCR_2-like_7TM"/>
</dbReference>
<dbReference type="InterPro" id="IPR046338">
    <property type="entry name" value="GAIN_dom_sf"/>
</dbReference>
<feature type="transmembrane region" description="Helical" evidence="6">
    <location>
        <begin position="381"/>
        <end position="410"/>
    </location>
</feature>
<keyword evidence="2 6" id="KW-0812">Transmembrane</keyword>
<feature type="transmembrane region" description="Helical" evidence="6">
    <location>
        <begin position="346"/>
        <end position="369"/>
    </location>
</feature>
<dbReference type="PANTHER" id="PTHR12011:SF285">
    <property type="entry name" value="ADHESION G PROTEIN-COUPLED RECEPTOR G3"/>
    <property type="match status" value="1"/>
</dbReference>
<feature type="signal peptide" evidence="7">
    <location>
        <begin position="1"/>
        <end position="34"/>
    </location>
</feature>
<dbReference type="InterPro" id="IPR000203">
    <property type="entry name" value="GPS"/>
</dbReference>
<evidence type="ECO:0000313" key="10">
    <source>
        <dbReference type="Ensembl" id="ENSOANP00000007420.2"/>
    </source>
</evidence>
<dbReference type="GO" id="GO:0007166">
    <property type="term" value="P:cell surface receptor signaling pathway"/>
    <property type="evidence" value="ECO:0007669"/>
    <property type="project" value="InterPro"/>
</dbReference>
<dbReference type="HOGENOM" id="CLU_002753_3_9_1"/>
<dbReference type="OMA" id="TLFKGPQ"/>
<dbReference type="Gene3D" id="1.20.1070.10">
    <property type="entry name" value="Rhodopsin 7-helix transmembrane proteins"/>
    <property type="match status" value="1"/>
</dbReference>
<evidence type="ECO:0000256" key="5">
    <source>
        <dbReference type="ARBA" id="ARBA00023157"/>
    </source>
</evidence>
<dbReference type="FunFam" id="1.20.1070.10:FF:000222">
    <property type="entry name" value="Adhesion G protein-coupled receptor G3"/>
    <property type="match status" value="1"/>
</dbReference>
<evidence type="ECO:0000259" key="9">
    <source>
        <dbReference type="PROSITE" id="PS50261"/>
    </source>
</evidence>
<dbReference type="GeneTree" id="ENSGT00940000154285"/>
<dbReference type="Pfam" id="PF01825">
    <property type="entry name" value="GPS"/>
    <property type="match status" value="1"/>
</dbReference>
<keyword evidence="3 6" id="KW-1133">Transmembrane helix</keyword>
<feature type="domain" description="G-protein coupled receptors family 2 profile 2" evidence="9">
    <location>
        <begin position="270"/>
        <end position="524"/>
    </location>
</feature>
<feature type="transmembrane region" description="Helical" evidence="6">
    <location>
        <begin position="475"/>
        <end position="494"/>
    </location>
</feature>
<evidence type="ECO:0000259" key="8">
    <source>
        <dbReference type="PROSITE" id="PS50221"/>
    </source>
</evidence>
<dbReference type="STRING" id="9258.ENSOANP00000007420"/>
<dbReference type="AlphaFoldDB" id="F7E4M1"/>
<dbReference type="PROSITE" id="PS50221">
    <property type="entry name" value="GAIN_B"/>
    <property type="match status" value="1"/>
</dbReference>
<feature type="transmembrane region" description="Helical" evidence="6">
    <location>
        <begin position="430"/>
        <end position="454"/>
    </location>
</feature>
<feature type="transmembrane region" description="Helical" evidence="6">
    <location>
        <begin position="314"/>
        <end position="334"/>
    </location>
</feature>
<evidence type="ECO:0000256" key="2">
    <source>
        <dbReference type="ARBA" id="ARBA00022692"/>
    </source>
</evidence>
<evidence type="ECO:0000313" key="11">
    <source>
        <dbReference type="Proteomes" id="UP000002279"/>
    </source>
</evidence>
<dbReference type="Proteomes" id="UP000002279">
    <property type="component" value="Chromosome 11"/>
</dbReference>
<keyword evidence="4 6" id="KW-0472">Membrane</keyword>
<protein>
    <recommendedName>
        <fullName evidence="12">Adhesion G protein-coupled receptor G3</fullName>
    </recommendedName>
</protein>
<evidence type="ECO:0000256" key="3">
    <source>
        <dbReference type="ARBA" id="ARBA00022989"/>
    </source>
</evidence>
<dbReference type="GO" id="GO:0005886">
    <property type="term" value="C:plasma membrane"/>
    <property type="evidence" value="ECO:0000318"/>
    <property type="project" value="GO_Central"/>
</dbReference>
<sequence length="549" mass="61116">MGRVGAGRGTAAGRAPSPPGMMTVLLFLLQLASSLPATSPEEQLESPHSSCSSISQLRDTPETEVETCFSSCQGKTENCEVGEIQRYWTSFEDRNQEKKIVNTTMVKALFRTINITNIQDLYFSLTPNQVPGLILGTMAESPDRVRIPRTLFETLRADADRVHVAISVFNIGQGNLFKGQASANGDGTSVLDNRMVGVRVGRQPIEDLIEPVEITFSHRKQPQVRTTGNWDSRGCSSRLRDLETICLCDHLTFFALLLEPTLDIATVRALTRISQAGCSVSVIFLILTIVLYFTQRFTRKKFKQEDPPKIHVSLSSSLCLLNVTFLIALGTGAPQSDGWCWALGGISHYFLLSSFTWMGIEAFHLYLLVIKIFKTYFRHYFLKLCLVGWGIPAFVVFITGVTGSYGHFLIKNEKNQTTLELCWIKISPAWYVTTHGYFSVIFFFNLVILCLVSWKIFSLQSSTAGKERRQAWKGVLTVLGLSCLVGSTWSLVFLTPLGPVTAYIFTLFNSFQGIFIFCWFTALYFLGKTAETSSSATAKGDKVTSTSHD</sequence>
<reference evidence="10" key="2">
    <citation type="submission" date="2025-08" db="UniProtKB">
        <authorList>
            <consortium name="Ensembl"/>
        </authorList>
    </citation>
    <scope>IDENTIFICATION</scope>
    <source>
        <strain evidence="10">Glennie</strain>
    </source>
</reference>
<keyword evidence="7" id="KW-0732">Signal</keyword>
<evidence type="ECO:0000256" key="4">
    <source>
        <dbReference type="ARBA" id="ARBA00023136"/>
    </source>
</evidence>
<dbReference type="GO" id="GO:0007186">
    <property type="term" value="P:G protein-coupled receptor signaling pathway"/>
    <property type="evidence" value="ECO:0000318"/>
    <property type="project" value="GO_Central"/>
</dbReference>
<dbReference type="InParanoid" id="F7E4M1"/>
<dbReference type="PRINTS" id="PR00249">
    <property type="entry name" value="GPCRSECRETIN"/>
</dbReference>
<feature type="transmembrane region" description="Helical" evidence="6">
    <location>
        <begin position="273"/>
        <end position="293"/>
    </location>
</feature>
<keyword evidence="11" id="KW-1185">Reference proteome</keyword>
<keyword evidence="5" id="KW-1015">Disulfide bond</keyword>
<organism evidence="10 11">
    <name type="scientific">Ornithorhynchus anatinus</name>
    <name type="common">Duckbill platypus</name>
    <dbReference type="NCBI Taxonomy" id="9258"/>
    <lineage>
        <taxon>Eukaryota</taxon>
        <taxon>Metazoa</taxon>
        <taxon>Chordata</taxon>
        <taxon>Craniata</taxon>
        <taxon>Vertebrata</taxon>
        <taxon>Euteleostomi</taxon>
        <taxon>Mammalia</taxon>
        <taxon>Monotremata</taxon>
        <taxon>Ornithorhynchidae</taxon>
        <taxon>Ornithorhynchus</taxon>
    </lineage>
</organism>
<dbReference type="Bgee" id="ENSOANG00000004684">
    <property type="expression patterns" value="Expressed in ovary"/>
</dbReference>
<name>F7E4M1_ORNAN</name>
<gene>
    <name evidence="10" type="primary">ADGRG3</name>
</gene>
<feature type="chain" id="PRO_5027663781" description="Adhesion G protein-coupled receptor G3" evidence="7">
    <location>
        <begin position="35"/>
        <end position="549"/>
    </location>
</feature>
<dbReference type="Pfam" id="PF00002">
    <property type="entry name" value="7tm_2"/>
    <property type="match status" value="1"/>
</dbReference>
<proteinExistence type="predicted"/>
<dbReference type="Gene3D" id="2.60.220.50">
    <property type="match status" value="1"/>
</dbReference>
<dbReference type="eggNOG" id="KOG4193">
    <property type="taxonomic scope" value="Eukaryota"/>
</dbReference>
<comment type="subcellular location">
    <subcellularLocation>
        <location evidence="1">Membrane</location>
        <topology evidence="1">Multi-pass membrane protein</topology>
    </subcellularLocation>
</comment>
<dbReference type="GO" id="GO:0004930">
    <property type="term" value="F:G protein-coupled receptor activity"/>
    <property type="evidence" value="ECO:0000318"/>
    <property type="project" value="GO_Central"/>
</dbReference>
<dbReference type="Ensembl" id="ENSOANT00000007422.2">
    <property type="protein sequence ID" value="ENSOANP00000007420.2"/>
    <property type="gene ID" value="ENSOANG00000004684.3"/>
</dbReference>
<dbReference type="FunCoup" id="F7E4M1">
    <property type="interactions" value="231"/>
</dbReference>
<dbReference type="InterPro" id="IPR000832">
    <property type="entry name" value="GPCR_2_secretin-like"/>
</dbReference>
<evidence type="ECO:0000256" key="6">
    <source>
        <dbReference type="SAM" id="Phobius"/>
    </source>
</evidence>
<feature type="domain" description="GAIN-B" evidence="8">
    <location>
        <begin position="119"/>
        <end position="264"/>
    </location>
</feature>
<accession>F7E4M1</accession>
<evidence type="ECO:0008006" key="12">
    <source>
        <dbReference type="Google" id="ProtNLM"/>
    </source>
</evidence>
<feature type="transmembrane region" description="Helical" evidence="6">
    <location>
        <begin position="500"/>
        <end position="526"/>
    </location>
</feature>
<dbReference type="PANTHER" id="PTHR12011">
    <property type="entry name" value="ADHESION G-PROTEIN COUPLED RECEPTOR"/>
    <property type="match status" value="1"/>
</dbReference>